<name>M3YK63_MUSPF</name>
<organism evidence="3">
    <name type="scientific">Mustela putorius furo</name>
    <name type="common">European domestic ferret</name>
    <name type="synonym">Mustela furo</name>
    <dbReference type="NCBI Taxonomy" id="9669"/>
    <lineage>
        <taxon>Eukaryota</taxon>
        <taxon>Metazoa</taxon>
        <taxon>Chordata</taxon>
        <taxon>Craniata</taxon>
        <taxon>Vertebrata</taxon>
        <taxon>Euteleostomi</taxon>
        <taxon>Mammalia</taxon>
        <taxon>Eutheria</taxon>
        <taxon>Laurasiatheria</taxon>
        <taxon>Carnivora</taxon>
        <taxon>Caniformia</taxon>
        <taxon>Musteloidea</taxon>
        <taxon>Mustelidae</taxon>
        <taxon>Mustelinae</taxon>
        <taxon>Mustela</taxon>
    </lineage>
</organism>
<evidence type="ECO:0000313" key="3">
    <source>
        <dbReference type="Ensembl" id="ENSMPUP00000011720.1"/>
    </source>
</evidence>
<dbReference type="GO" id="GO:0017128">
    <property type="term" value="F:phospholipid scramblase activity"/>
    <property type="evidence" value="ECO:0007669"/>
    <property type="project" value="InterPro"/>
</dbReference>
<dbReference type="PANTHER" id="PTHR23248:SF31">
    <property type="entry name" value="PHOSPHOLIPID SCRAMBLASE"/>
    <property type="match status" value="1"/>
</dbReference>
<dbReference type="GO" id="GO:0005886">
    <property type="term" value="C:plasma membrane"/>
    <property type="evidence" value="ECO:0007669"/>
    <property type="project" value="TreeGrafter"/>
</dbReference>
<dbReference type="Ensembl" id="ENSMPUT00000011912.1">
    <property type="protein sequence ID" value="ENSMPUP00000011720.1"/>
    <property type="gene ID" value="ENSMPUG00000011813.1"/>
</dbReference>
<dbReference type="eggNOG" id="KOG0621">
    <property type="taxonomic scope" value="Eukaryota"/>
</dbReference>
<dbReference type="EMBL" id="AEYP01037040">
    <property type="status" value="NOT_ANNOTATED_CDS"/>
    <property type="molecule type" value="Genomic_DNA"/>
</dbReference>
<proteinExistence type="inferred from homology"/>
<dbReference type="Pfam" id="PF03803">
    <property type="entry name" value="Scramblase"/>
    <property type="match status" value="1"/>
</dbReference>
<dbReference type="AlphaFoldDB" id="M3YK63"/>
<dbReference type="InParanoid" id="M3YK63"/>
<comment type="cofactor">
    <cofactor evidence="2">
        <name>Ca(2+)</name>
        <dbReference type="ChEBI" id="CHEBI:29108"/>
    </cofactor>
</comment>
<reference evidence="3" key="1">
    <citation type="submission" date="2024-06" db="UniProtKB">
        <authorList>
            <consortium name="Ensembl"/>
        </authorList>
    </citation>
    <scope>IDENTIFICATION</scope>
</reference>
<dbReference type="STRING" id="9669.ENSMPUP00000011720"/>
<keyword evidence="2" id="KW-0449">Lipoprotein</keyword>
<dbReference type="GeneTree" id="ENSGT00940000164931"/>
<sequence length="52" mass="5955">MFKIKNENKKDIMKIRGPFVVSNCLQDLNFTLLSLDEEVVIGKISKGWPGFI</sequence>
<keyword evidence="2" id="KW-0564">Palmitate</keyword>
<dbReference type="PANTHER" id="PTHR23248">
    <property type="entry name" value="PHOSPHOLIPID SCRAMBLASE-RELATED"/>
    <property type="match status" value="1"/>
</dbReference>
<comment type="similarity">
    <text evidence="1 2">Belongs to the phospholipid scramblase family.</text>
</comment>
<protein>
    <recommendedName>
        <fullName evidence="2">Phospholipid scramblase</fullName>
    </recommendedName>
</protein>
<keyword evidence="2" id="KW-0106">Calcium</keyword>
<dbReference type="InterPro" id="IPR005552">
    <property type="entry name" value="Scramblase"/>
</dbReference>
<comment type="function">
    <text evidence="2">May mediate accelerated ATP-independent bidirectional transbilayer migration of phospholipids upon binding calcium ions that results in a loss of phospholipid asymmetry in the plasma membrane.</text>
</comment>
<dbReference type="HOGENOM" id="CLU_3092747_0_0_1"/>
<evidence type="ECO:0000256" key="1">
    <source>
        <dbReference type="ARBA" id="ARBA00005350"/>
    </source>
</evidence>
<accession>M3YK63</accession>
<evidence type="ECO:0000256" key="2">
    <source>
        <dbReference type="RuleBase" id="RU363116"/>
    </source>
</evidence>